<dbReference type="GO" id="GO:0047184">
    <property type="term" value="F:1-acylglycerophosphocholine O-acyltransferase activity"/>
    <property type="evidence" value="ECO:0007669"/>
    <property type="project" value="TreeGrafter"/>
</dbReference>
<dbReference type="GO" id="GO:0016020">
    <property type="term" value="C:membrane"/>
    <property type="evidence" value="ECO:0007669"/>
    <property type="project" value="UniProtKB-SubCell"/>
</dbReference>
<evidence type="ECO:0000313" key="9">
    <source>
        <dbReference type="Proteomes" id="UP000238350"/>
    </source>
</evidence>
<comment type="subcellular location">
    <subcellularLocation>
        <location evidence="1">Membrane</location>
        <topology evidence="1">Multi-pass membrane protein</topology>
    </subcellularLocation>
</comment>
<dbReference type="OrthoDB" id="286734at2759"/>
<dbReference type="GO" id="GO:0046474">
    <property type="term" value="P:glycerophospholipid biosynthetic process"/>
    <property type="evidence" value="ECO:0007669"/>
    <property type="project" value="TreeGrafter"/>
</dbReference>
<evidence type="ECO:0000256" key="5">
    <source>
        <dbReference type="ARBA" id="ARBA00023136"/>
    </source>
</evidence>
<proteinExistence type="predicted"/>
<dbReference type="GO" id="GO:0030258">
    <property type="term" value="P:lipid modification"/>
    <property type="evidence" value="ECO:0007669"/>
    <property type="project" value="TreeGrafter"/>
</dbReference>
<keyword evidence="6 8" id="KW-0012">Acyltransferase</keyword>
<gene>
    <name evidence="8" type="ORF">B9G98_04333</name>
</gene>
<evidence type="ECO:0000256" key="7">
    <source>
        <dbReference type="SAM" id="Phobius"/>
    </source>
</evidence>
<keyword evidence="3 7" id="KW-0812">Transmembrane</keyword>
<dbReference type="InterPro" id="IPR004299">
    <property type="entry name" value="MBOAT_fam"/>
</dbReference>
<dbReference type="STRING" id="45607.A0A2T0FNZ5"/>
<dbReference type="PANTHER" id="PTHR13906:SF4">
    <property type="entry name" value="LYSOPHOSPHOLIPID ACYLTRANSFERASE 6"/>
    <property type="match status" value="1"/>
</dbReference>
<feature type="transmembrane region" description="Helical" evidence="7">
    <location>
        <begin position="452"/>
        <end position="470"/>
    </location>
</feature>
<feature type="transmembrane region" description="Helical" evidence="7">
    <location>
        <begin position="421"/>
        <end position="440"/>
    </location>
</feature>
<name>A0A2T0FNZ5_9ASCO</name>
<dbReference type="EMBL" id="NDIQ01000022">
    <property type="protein sequence ID" value="PRT56713.1"/>
    <property type="molecule type" value="Genomic_DNA"/>
</dbReference>
<dbReference type="Pfam" id="PF03062">
    <property type="entry name" value="MBOAT"/>
    <property type="match status" value="1"/>
</dbReference>
<sequence>MAIRQIDQAILAGASVTGVPPDLLRVAACLFLSFPLCGILKRLPSKQPTLKELYILACAVFYLLGIFSYTSGTLHLLADAMFTYVFVRTKRYWSFMPVVTFLVLLAHMLYTHYHEQILFDESFSGHYGHSGAQMVLMIKLTSFAWDAFDGTHKDESTLSDFQKENRVIQMPPLLRYLSWAFFFPAVLTGPACGYREYSQWLDMTLFNDYFAMQDKKHGKTVKRRIPRSGHVALVKALEGSLWAYIFMQSGNYISGDMLFESRYRSLSFSWRVLFLWALSFSYRMRYYAAWCISEAACIHSGLGFNYTTEEGRIRWDRVRNVRPLNIETAQNIHGIISNWNMNTSKWLRYYVFLRVTPKGKKPGSLSTLITFIVSSLWHGILPGYYLMFVLGALMQMFGKIYRRYLRPVVLGTSYKRAYDVLTWVCTQAALGYAVQPFVVLELYRSLKVWASVYFYVHVFLLASWFLFLGPGRRMLVPYLRTLHEELASQAD</sequence>
<dbReference type="GO" id="GO:0005783">
    <property type="term" value="C:endoplasmic reticulum"/>
    <property type="evidence" value="ECO:0007669"/>
    <property type="project" value="TreeGrafter"/>
</dbReference>
<protein>
    <submittedName>
        <fullName evidence="8">Lysophospholipid acyltransferase</fullName>
    </submittedName>
</protein>
<dbReference type="InterPro" id="IPR049941">
    <property type="entry name" value="LPLAT_7/PORCN-like"/>
</dbReference>
<evidence type="ECO:0000256" key="2">
    <source>
        <dbReference type="ARBA" id="ARBA00022679"/>
    </source>
</evidence>
<evidence type="ECO:0000256" key="6">
    <source>
        <dbReference type="ARBA" id="ARBA00023315"/>
    </source>
</evidence>
<dbReference type="AlphaFoldDB" id="A0A2T0FNZ5"/>
<reference evidence="8 9" key="1">
    <citation type="submission" date="2017-04" db="EMBL/GenBank/DDBJ databases">
        <title>Genome sequencing of [Candida] sorbophila.</title>
        <authorList>
            <person name="Ahn J.O."/>
        </authorList>
    </citation>
    <scope>NUCLEOTIDE SEQUENCE [LARGE SCALE GENOMIC DNA]</scope>
    <source>
        <strain evidence="8 9">DS02</strain>
    </source>
</reference>
<dbReference type="PANTHER" id="PTHR13906">
    <property type="entry name" value="PORCUPINE"/>
    <property type="match status" value="1"/>
</dbReference>
<accession>A0A2T0FNZ5</accession>
<keyword evidence="4 7" id="KW-1133">Transmembrane helix</keyword>
<dbReference type="GeneID" id="36518081"/>
<evidence type="ECO:0000256" key="1">
    <source>
        <dbReference type="ARBA" id="ARBA00004141"/>
    </source>
</evidence>
<evidence type="ECO:0000313" key="8">
    <source>
        <dbReference type="EMBL" id="PRT56713.1"/>
    </source>
</evidence>
<keyword evidence="5 7" id="KW-0472">Membrane</keyword>
<feature type="transmembrane region" description="Helical" evidence="7">
    <location>
        <begin position="92"/>
        <end position="110"/>
    </location>
</feature>
<comment type="caution">
    <text evidence="8">The sequence shown here is derived from an EMBL/GenBank/DDBJ whole genome shotgun (WGS) entry which is preliminary data.</text>
</comment>
<evidence type="ECO:0000256" key="4">
    <source>
        <dbReference type="ARBA" id="ARBA00022989"/>
    </source>
</evidence>
<dbReference type="Proteomes" id="UP000238350">
    <property type="component" value="Unassembled WGS sequence"/>
</dbReference>
<evidence type="ECO:0000256" key="3">
    <source>
        <dbReference type="ARBA" id="ARBA00022692"/>
    </source>
</evidence>
<keyword evidence="2 8" id="KW-0808">Transferase</keyword>
<dbReference type="RefSeq" id="XP_024666658.1">
    <property type="nucleotide sequence ID" value="XM_024810890.1"/>
</dbReference>
<organism evidence="8 9">
    <name type="scientific">Wickerhamiella sorbophila</name>
    <dbReference type="NCBI Taxonomy" id="45607"/>
    <lineage>
        <taxon>Eukaryota</taxon>
        <taxon>Fungi</taxon>
        <taxon>Dikarya</taxon>
        <taxon>Ascomycota</taxon>
        <taxon>Saccharomycotina</taxon>
        <taxon>Dipodascomycetes</taxon>
        <taxon>Dipodascales</taxon>
        <taxon>Trichomonascaceae</taxon>
        <taxon>Wickerhamiella</taxon>
    </lineage>
</organism>
<keyword evidence="9" id="KW-1185">Reference proteome</keyword>
<feature type="transmembrane region" description="Helical" evidence="7">
    <location>
        <begin position="53"/>
        <end position="72"/>
    </location>
</feature>
<dbReference type="GO" id="GO:0003841">
    <property type="term" value="F:1-acylglycerol-3-phosphate O-acyltransferase activity"/>
    <property type="evidence" value="ECO:0007669"/>
    <property type="project" value="TreeGrafter"/>
</dbReference>